<dbReference type="InterPro" id="IPR025846">
    <property type="entry name" value="TBL_N"/>
</dbReference>
<sequence>MSLFNGVACERSGRMDLKYQHWRWQPHECDLPSSVKFYMVTRFNAIAMLERLRNKRLVFVGDSLTRNQWTSMVCLLESSIAPTLKSVTPKGSLTTFKINECNASIDHYWAPYLVESTSGHPVHHHFSSEQILKVQAIEKHARHWTDADILVFDSYVWWRRPKFKVL</sequence>
<dbReference type="PANTHER" id="PTHR32285:SF11">
    <property type="entry name" value="PROTEIN TRICHOME BIREFRINGENCE-LIKE 34"/>
    <property type="match status" value="1"/>
</dbReference>
<protein>
    <recommendedName>
        <fullName evidence="11">Trichome birefringence-like N-terminal domain-containing protein</fullName>
    </recommendedName>
</protein>
<reference evidence="10" key="1">
    <citation type="journal article" date="2020" name="Nat. Commun.">
        <title>Genome assembly of wild tea tree DASZ reveals pedigree and selection history of tea varieties.</title>
        <authorList>
            <person name="Zhang W."/>
            <person name="Zhang Y."/>
            <person name="Qiu H."/>
            <person name="Guo Y."/>
            <person name="Wan H."/>
            <person name="Zhang X."/>
            <person name="Scossa F."/>
            <person name="Alseekh S."/>
            <person name="Zhang Q."/>
            <person name="Wang P."/>
            <person name="Xu L."/>
            <person name="Schmidt M.H."/>
            <person name="Jia X."/>
            <person name="Li D."/>
            <person name="Zhu A."/>
            <person name="Guo F."/>
            <person name="Chen W."/>
            <person name="Ni D."/>
            <person name="Usadel B."/>
            <person name="Fernie A.R."/>
            <person name="Wen W."/>
        </authorList>
    </citation>
    <scope>NUCLEOTIDE SEQUENCE [LARGE SCALE GENOMIC DNA]</scope>
    <source>
        <strain evidence="10">cv. G240</strain>
    </source>
</reference>
<comment type="similarity">
    <text evidence="2">Belongs to the PC-esterase family. TBL subfamily.</text>
</comment>
<evidence type="ECO:0000259" key="8">
    <source>
        <dbReference type="Pfam" id="PF14416"/>
    </source>
</evidence>
<evidence type="ECO:0000313" key="9">
    <source>
        <dbReference type="EMBL" id="KAF5953696.1"/>
    </source>
</evidence>
<evidence type="ECO:0000256" key="6">
    <source>
        <dbReference type="ARBA" id="ARBA00023136"/>
    </source>
</evidence>
<keyword evidence="4" id="KW-0735">Signal-anchor</keyword>
<keyword evidence="6" id="KW-0472">Membrane</keyword>
<feature type="domain" description="Trichome birefringence-like C-terminal" evidence="7">
    <location>
        <begin position="41"/>
        <end position="163"/>
    </location>
</feature>
<dbReference type="Pfam" id="PF14416">
    <property type="entry name" value="PMR5N"/>
    <property type="match status" value="1"/>
</dbReference>
<evidence type="ECO:0000313" key="10">
    <source>
        <dbReference type="Proteomes" id="UP000593564"/>
    </source>
</evidence>
<name>A0A7J7HNX6_CAMSI</name>
<dbReference type="EMBL" id="JACBKZ010000003">
    <property type="protein sequence ID" value="KAF5953696.1"/>
    <property type="molecule type" value="Genomic_DNA"/>
</dbReference>
<proteinExistence type="inferred from homology"/>
<evidence type="ECO:0000256" key="3">
    <source>
        <dbReference type="ARBA" id="ARBA00022692"/>
    </source>
</evidence>
<evidence type="ECO:0000256" key="2">
    <source>
        <dbReference type="ARBA" id="ARBA00007727"/>
    </source>
</evidence>
<keyword evidence="3" id="KW-0812">Transmembrane</keyword>
<dbReference type="PANTHER" id="PTHR32285">
    <property type="entry name" value="PROTEIN TRICHOME BIREFRINGENCE-LIKE 9-RELATED"/>
    <property type="match status" value="1"/>
</dbReference>
<dbReference type="AlphaFoldDB" id="A0A7J7HNX6"/>
<evidence type="ECO:0000256" key="1">
    <source>
        <dbReference type="ARBA" id="ARBA00004167"/>
    </source>
</evidence>
<comment type="subcellular location">
    <subcellularLocation>
        <location evidence="1">Membrane</location>
        <topology evidence="1">Single-pass membrane protein</topology>
    </subcellularLocation>
</comment>
<evidence type="ECO:0008006" key="11">
    <source>
        <dbReference type="Google" id="ProtNLM"/>
    </source>
</evidence>
<gene>
    <name evidence="9" type="ORF">HYC85_006552</name>
</gene>
<keyword evidence="10" id="KW-1185">Reference proteome</keyword>
<organism evidence="9 10">
    <name type="scientific">Camellia sinensis</name>
    <name type="common">Tea plant</name>
    <name type="synonym">Thea sinensis</name>
    <dbReference type="NCBI Taxonomy" id="4442"/>
    <lineage>
        <taxon>Eukaryota</taxon>
        <taxon>Viridiplantae</taxon>
        <taxon>Streptophyta</taxon>
        <taxon>Embryophyta</taxon>
        <taxon>Tracheophyta</taxon>
        <taxon>Spermatophyta</taxon>
        <taxon>Magnoliopsida</taxon>
        <taxon>eudicotyledons</taxon>
        <taxon>Gunneridae</taxon>
        <taxon>Pentapetalae</taxon>
        <taxon>asterids</taxon>
        <taxon>Ericales</taxon>
        <taxon>Theaceae</taxon>
        <taxon>Camellia</taxon>
    </lineage>
</organism>
<evidence type="ECO:0000259" key="7">
    <source>
        <dbReference type="Pfam" id="PF13839"/>
    </source>
</evidence>
<dbReference type="Pfam" id="PF13839">
    <property type="entry name" value="PC-Esterase"/>
    <property type="match status" value="1"/>
</dbReference>
<dbReference type="InterPro" id="IPR029962">
    <property type="entry name" value="TBL"/>
</dbReference>
<feature type="domain" description="Trichome birefringence-like N-terminal" evidence="8">
    <location>
        <begin position="4"/>
        <end position="30"/>
    </location>
</feature>
<dbReference type="Proteomes" id="UP000593564">
    <property type="component" value="Unassembled WGS sequence"/>
</dbReference>
<accession>A0A7J7HNX6</accession>
<evidence type="ECO:0000256" key="5">
    <source>
        <dbReference type="ARBA" id="ARBA00022989"/>
    </source>
</evidence>
<dbReference type="GO" id="GO:0005794">
    <property type="term" value="C:Golgi apparatus"/>
    <property type="evidence" value="ECO:0007669"/>
    <property type="project" value="TreeGrafter"/>
</dbReference>
<dbReference type="GO" id="GO:0016413">
    <property type="term" value="F:O-acetyltransferase activity"/>
    <property type="evidence" value="ECO:0007669"/>
    <property type="project" value="InterPro"/>
</dbReference>
<evidence type="ECO:0000256" key="4">
    <source>
        <dbReference type="ARBA" id="ARBA00022968"/>
    </source>
</evidence>
<dbReference type="InterPro" id="IPR026057">
    <property type="entry name" value="TBL_C"/>
</dbReference>
<comment type="caution">
    <text evidence="9">The sequence shown here is derived from an EMBL/GenBank/DDBJ whole genome shotgun (WGS) entry which is preliminary data.</text>
</comment>
<dbReference type="GO" id="GO:0016020">
    <property type="term" value="C:membrane"/>
    <property type="evidence" value="ECO:0007669"/>
    <property type="project" value="UniProtKB-SubCell"/>
</dbReference>
<keyword evidence="5" id="KW-1133">Transmembrane helix</keyword>
<reference evidence="9 10" key="2">
    <citation type="submission" date="2020-07" db="EMBL/GenBank/DDBJ databases">
        <title>Genome assembly of wild tea tree DASZ reveals pedigree and selection history of tea varieties.</title>
        <authorList>
            <person name="Zhang W."/>
        </authorList>
    </citation>
    <scope>NUCLEOTIDE SEQUENCE [LARGE SCALE GENOMIC DNA]</scope>
    <source>
        <strain evidence="10">cv. G240</strain>
        <tissue evidence="9">Leaf</tissue>
    </source>
</reference>